<evidence type="ECO:0000313" key="1">
    <source>
        <dbReference type="EMBL" id="JAH18207.1"/>
    </source>
</evidence>
<reference evidence="1" key="2">
    <citation type="journal article" date="2015" name="Fish Shellfish Immunol.">
        <title>Early steps in the European eel (Anguilla anguilla)-Vibrio vulnificus interaction in the gills: Role of the RtxA13 toxin.</title>
        <authorList>
            <person name="Callol A."/>
            <person name="Pajuelo D."/>
            <person name="Ebbesson L."/>
            <person name="Teles M."/>
            <person name="MacKenzie S."/>
            <person name="Amaro C."/>
        </authorList>
    </citation>
    <scope>NUCLEOTIDE SEQUENCE</scope>
</reference>
<name>A0A0E9QNZ7_ANGAN</name>
<accession>A0A0E9QNZ7</accession>
<reference evidence="1" key="1">
    <citation type="submission" date="2014-11" db="EMBL/GenBank/DDBJ databases">
        <authorList>
            <person name="Amaro Gonzalez C."/>
        </authorList>
    </citation>
    <scope>NUCLEOTIDE SEQUENCE</scope>
</reference>
<dbReference type="AlphaFoldDB" id="A0A0E9QNZ7"/>
<dbReference type="EMBL" id="GBXM01090370">
    <property type="protein sequence ID" value="JAH18207.1"/>
    <property type="molecule type" value="Transcribed_RNA"/>
</dbReference>
<sequence>MAAPHLRIEHKTLQLQF</sequence>
<organism evidence="1">
    <name type="scientific">Anguilla anguilla</name>
    <name type="common">European freshwater eel</name>
    <name type="synonym">Muraena anguilla</name>
    <dbReference type="NCBI Taxonomy" id="7936"/>
    <lineage>
        <taxon>Eukaryota</taxon>
        <taxon>Metazoa</taxon>
        <taxon>Chordata</taxon>
        <taxon>Craniata</taxon>
        <taxon>Vertebrata</taxon>
        <taxon>Euteleostomi</taxon>
        <taxon>Actinopterygii</taxon>
        <taxon>Neopterygii</taxon>
        <taxon>Teleostei</taxon>
        <taxon>Anguilliformes</taxon>
        <taxon>Anguillidae</taxon>
        <taxon>Anguilla</taxon>
    </lineage>
</organism>
<proteinExistence type="predicted"/>
<protein>
    <submittedName>
        <fullName evidence="1">Uncharacterized protein</fullName>
    </submittedName>
</protein>